<keyword evidence="3" id="KW-1185">Reference proteome</keyword>
<dbReference type="SMART" id="SM00167">
    <property type="entry name" value="VPS9"/>
    <property type="match status" value="1"/>
</dbReference>
<evidence type="ECO:0000313" key="2">
    <source>
        <dbReference type="EMBL" id="CAD5110813.1"/>
    </source>
</evidence>
<sequence length="526" mass="60019">MTSQVDENINLIMKGVSAALKLDRESSHIEAYRQYLKCIQFISQTLQKDALNLIMSYNTHKCLTLAKQCTDRLADMFENTTSKPPILIASPSPSLTSLSNIDIGQITPMDLAIKQNQKIIEAYSSRRCGVDGNLSLVRKLSENIAIAKTREETISKRLAEKRKILEAKATTSMSSLPGLDSDENERRMIYIEVLEYEQKKKWPGILREQLNSRPNDFLFAKAMINRILSTEDHPITILLTKQQQKILNRTQPLTERHAHHLANYNPQPALTSSVQSLKSPQSFKGEELWEEMDDLFEDEVENPEMVTNLEDEALERHVKDISRDTREGLEKVVTMLIITFNDLKSQEGYDVIFSTVEPIYFKPIWHSLLTLFRLANRAEEEGISKTMTKLSDASPINLKVNPKFRLSDDRNTYKQAVDELAKCCDLHNPLAKLESIVLSSRKIVECVQEHYEKTQLESLPVLGADDLVPILSFVVVKTCKPELVTECRAIEQFTHEDYLMGEEGYCLASLQTAVRYVANMFNQELT</sequence>
<dbReference type="Gene3D" id="1.20.1050.80">
    <property type="entry name" value="VPS9 domain"/>
    <property type="match status" value="1"/>
</dbReference>
<dbReference type="GO" id="GO:0030139">
    <property type="term" value="C:endocytic vesicle"/>
    <property type="evidence" value="ECO:0007669"/>
    <property type="project" value="TreeGrafter"/>
</dbReference>
<protein>
    <submittedName>
        <fullName evidence="2">DgyrCDS177</fullName>
    </submittedName>
</protein>
<dbReference type="AlphaFoldDB" id="A0A7I8V3T3"/>
<evidence type="ECO:0000313" key="3">
    <source>
        <dbReference type="Proteomes" id="UP000549394"/>
    </source>
</evidence>
<dbReference type="Proteomes" id="UP000549394">
    <property type="component" value="Unassembled WGS sequence"/>
</dbReference>
<dbReference type="InterPro" id="IPR045046">
    <property type="entry name" value="Vps9-like"/>
</dbReference>
<evidence type="ECO:0000259" key="1">
    <source>
        <dbReference type="PROSITE" id="PS51205"/>
    </source>
</evidence>
<accession>A0A7I8V3T3</accession>
<dbReference type="InterPro" id="IPR003123">
    <property type="entry name" value="VPS9"/>
</dbReference>
<dbReference type="PANTHER" id="PTHR23101:SF98">
    <property type="entry name" value="VPS9 DOMAIN-CONTAINING PROTEIN 1"/>
    <property type="match status" value="1"/>
</dbReference>
<organism evidence="2 3">
    <name type="scientific">Dimorphilus gyrociliatus</name>
    <dbReference type="NCBI Taxonomy" id="2664684"/>
    <lineage>
        <taxon>Eukaryota</taxon>
        <taxon>Metazoa</taxon>
        <taxon>Spiralia</taxon>
        <taxon>Lophotrochozoa</taxon>
        <taxon>Annelida</taxon>
        <taxon>Polychaeta</taxon>
        <taxon>Polychaeta incertae sedis</taxon>
        <taxon>Dinophilidae</taxon>
        <taxon>Dimorphilus</taxon>
    </lineage>
</organism>
<dbReference type="InterPro" id="IPR037191">
    <property type="entry name" value="VPS9_dom_sf"/>
</dbReference>
<dbReference type="SUPFAM" id="SSF109993">
    <property type="entry name" value="VPS9 domain"/>
    <property type="match status" value="1"/>
</dbReference>
<proteinExistence type="predicted"/>
<reference evidence="2 3" key="1">
    <citation type="submission" date="2020-08" db="EMBL/GenBank/DDBJ databases">
        <authorList>
            <person name="Hejnol A."/>
        </authorList>
    </citation>
    <scope>NUCLEOTIDE SEQUENCE [LARGE SCALE GENOMIC DNA]</scope>
</reference>
<dbReference type="Pfam" id="PF02204">
    <property type="entry name" value="VPS9"/>
    <property type="match status" value="1"/>
</dbReference>
<feature type="domain" description="VPS9" evidence="1">
    <location>
        <begin position="377"/>
        <end position="526"/>
    </location>
</feature>
<dbReference type="EMBL" id="CAJFCJ010000001">
    <property type="protein sequence ID" value="CAD5110813.1"/>
    <property type="molecule type" value="Genomic_DNA"/>
</dbReference>
<dbReference type="GO" id="GO:0031267">
    <property type="term" value="F:small GTPase binding"/>
    <property type="evidence" value="ECO:0007669"/>
    <property type="project" value="TreeGrafter"/>
</dbReference>
<dbReference type="GO" id="GO:0005085">
    <property type="term" value="F:guanyl-nucleotide exchange factor activity"/>
    <property type="evidence" value="ECO:0007669"/>
    <property type="project" value="InterPro"/>
</dbReference>
<gene>
    <name evidence="2" type="ORF">DGYR_LOCUS173</name>
</gene>
<dbReference type="GO" id="GO:0005829">
    <property type="term" value="C:cytosol"/>
    <property type="evidence" value="ECO:0007669"/>
    <property type="project" value="TreeGrafter"/>
</dbReference>
<name>A0A7I8V3T3_9ANNE</name>
<dbReference type="PROSITE" id="PS51205">
    <property type="entry name" value="VPS9"/>
    <property type="match status" value="1"/>
</dbReference>
<comment type="caution">
    <text evidence="2">The sequence shown here is derived from an EMBL/GenBank/DDBJ whole genome shotgun (WGS) entry which is preliminary data.</text>
</comment>
<dbReference type="PANTHER" id="PTHR23101">
    <property type="entry name" value="RAB GDP/GTP EXCHANGE FACTOR"/>
    <property type="match status" value="1"/>
</dbReference>
<dbReference type="GO" id="GO:0016192">
    <property type="term" value="P:vesicle-mediated transport"/>
    <property type="evidence" value="ECO:0007669"/>
    <property type="project" value="InterPro"/>
</dbReference>
<dbReference type="OrthoDB" id="10264848at2759"/>